<comment type="similarity">
    <text evidence="6">Belongs to the peroxidase family.</text>
</comment>
<evidence type="ECO:0000256" key="4">
    <source>
        <dbReference type="ARBA" id="ARBA00023002"/>
    </source>
</evidence>
<proteinExistence type="inferred from homology"/>
<dbReference type="PRINTS" id="PR00458">
    <property type="entry name" value="PEROXIDASE"/>
</dbReference>
<dbReference type="GO" id="GO:0046872">
    <property type="term" value="F:metal ion binding"/>
    <property type="evidence" value="ECO:0007669"/>
    <property type="project" value="UniProtKB-UniRule"/>
</dbReference>
<keyword evidence="10" id="KW-1185">Reference proteome</keyword>
<evidence type="ECO:0000313" key="9">
    <source>
        <dbReference type="EMBL" id="PPQ76605.1"/>
    </source>
</evidence>
<dbReference type="PANTHER" id="PTHR31356:SF53">
    <property type="entry name" value="HEME PEROXIDASE"/>
    <property type="match status" value="1"/>
</dbReference>
<reference evidence="9 10" key="1">
    <citation type="journal article" date="2018" name="Evol. Lett.">
        <title>Horizontal gene cluster transfer increased hallucinogenic mushroom diversity.</title>
        <authorList>
            <person name="Reynolds H.T."/>
            <person name="Vijayakumar V."/>
            <person name="Gluck-Thaler E."/>
            <person name="Korotkin H.B."/>
            <person name="Matheny P.B."/>
            <person name="Slot J.C."/>
        </authorList>
    </citation>
    <scope>NUCLEOTIDE SEQUENCE [LARGE SCALE GENOMIC DNA]</scope>
    <source>
        <strain evidence="9 10">2629</strain>
    </source>
</reference>
<dbReference type="Pfam" id="PF00141">
    <property type="entry name" value="peroxidase"/>
    <property type="match status" value="3"/>
</dbReference>
<evidence type="ECO:0000313" key="10">
    <source>
        <dbReference type="Proteomes" id="UP000284842"/>
    </source>
</evidence>
<evidence type="ECO:0000256" key="5">
    <source>
        <dbReference type="ARBA" id="ARBA00023004"/>
    </source>
</evidence>
<dbReference type="OrthoDB" id="5985073at2759"/>
<keyword evidence="1 7" id="KW-0575">Peroxidase</keyword>
<sequence>MARCIMSTSRLTKILIASLCLPPFPFVLGYQWPGDPRHDMVEKFIYEGTRADGLGFFGPLADCGFRITGPDITSTTVAATWLRFAYHDSATFNITDGTGGVDGSIHFELDRAEACAFNIGKGMTSTQTEYQSFSTKYISNADIIAIGAAGAVADCGGPLIALRTGRVDAQKAGKPGVPEPEQDLKTHTEKFRLQGFNATEMIELVACGHTMGGVESEDFPLIVDIRPKDPSFTSISASFDNTTNKFDTSVVDQYLDGTTQNPLVVSRNVTGRSDLRIFSSDGNITMNKLSNPNVFQSRCATLFEKMLDTVPTGVQLSEPIEVLPEVPHASTGLQIVNDTVTFTTALRLARSISEPFLDGSRVSLHWCDRYGDDADCKSGFSNRIQGAPQAFSFKGSPIMVRSNREFRIYPFQAPIQPSRSISHFWFEIASESTMNQPVRIDNAGQKYPVIQDDIIYVKMLSSQGSSGTAQINGGPGSAASGVQIQRNNFVVVGIRAELQPTSVHVELYDNTFDSNPSGLVITPTNITQALVRNTTLPDVPGYSLYSASVDVVGTGPLMDFIVDVGGKKTTLPDQPTSFGRIFVDNRFLANLGTVERVVYVDTPATSTPTSSALTKVLTVLPCLPPFPFVLGYQWPGDPRHDMLEKFIYEGTRADGLDFFVPLADCGFRFSGPGTSDVSTTVAATWLRFVNGTGGVDGSIHFELDRAENIGNGMTTTQSEYQSFSTKYISNADIIAIGAAGAVADCGGPIIPLRIGRVDAQKAGNPGVPEPEQDLQTHTEKFRLQGFNTTEMIELVACGHTMGGVESEDFPLIVDIRPKDPTLPSVSASFDNTTNKFDTSVVDQYLDGTTQNPLVVSRNVTGRSDLRIFSSDGNVTMNKLSDPNVFQSRCATLFEKMLNTVPTGVQLSEPIEVLPDVPHASTGLQIVNDTVTFTTALRLARPISDAFVDGSRVAFHWCDRYGDDADCKSGFSNRIQGSPQAFRLKGSPLMVRSNREFRIYPFQALIQPSRSISHFWFEIDPESTTDQPVRIDNSGQKYPVIQDDIIYVKMLSGQASSGTVQINGSRGSSAQVKQNTFVVVGIRAELQPTSVHLELFDNTFDSKPSTITPTNLTQVLVRNTALQHAPGYSLYSASVDFVGTGPLMDFIVDVGGKKTTLPDQPASFGRIFVDNRFFASLGTVERVAYVDTPSPSTPPTPGPTSGAVQLQFFGYCEYGKADPGQAYHDSATFNIEDGTGGVDGSIHFELDRAENIGRGMTITQSEYQSFPTKYISNADIIAIGAAGAIANCGGPIIPLRVGRVDAQSAGNRGVPEPMEDLQTHTEKFRLHGFNATEMIELVACGHTMGGVESADFPLIVDVRPTLPRFPSASASFDNTTNKFDNSIVAQYLDGTTQDPLVVSRNVSARSDLRIFSSDGNVTMNKLSDPNIFQSRCVTLIERMLNTVPAGVQLSEPIDVLPEIPHASTGLQIVNGSVTFTTSLRLARSISEPFINGSRVSLHWCDRYGDDADCKSGFSNRIQGAPQEFRLNGSPMMVRSNREFRIYPFHAPIQPSRSISRFWFEIDSENTTDEPVRVDNAGQKYPVIQDDIIYVTTLSSAGLRRTVRNDPTGSVGTDVRQHLFVVAGVREELQPNSVYLELFDNTFDAKPSNITPTNLTHVLVRNTTLPDVPGYTLYSANLDFVGTGPTMDLIVDVGGEKKILPDRPSCNLYTPDARPNVRSTSSAIRATRSATLYTHAPALYWIHQVCIKGFNSTEMIELVACGHTMGGVESADFPLMVDIRPDNSSTVDSISASFDSTIQARSQILILRCKLSKPFSVETYTR</sequence>
<dbReference type="InterPro" id="IPR044831">
    <property type="entry name" value="Ccp1-like"/>
</dbReference>
<name>A0A409WDJ8_9AGAR</name>
<dbReference type="EMBL" id="NHTK01005554">
    <property type="protein sequence ID" value="PPQ76605.1"/>
    <property type="molecule type" value="Genomic_DNA"/>
</dbReference>
<dbReference type="Gene3D" id="1.10.420.10">
    <property type="entry name" value="Peroxidase, domain 2"/>
    <property type="match status" value="3"/>
</dbReference>
<dbReference type="GO" id="GO:0042744">
    <property type="term" value="P:hydrogen peroxide catabolic process"/>
    <property type="evidence" value="ECO:0007669"/>
    <property type="project" value="TreeGrafter"/>
</dbReference>
<dbReference type="InterPro" id="IPR010255">
    <property type="entry name" value="Haem_peroxidase_sf"/>
</dbReference>
<evidence type="ECO:0000256" key="7">
    <source>
        <dbReference type="RuleBase" id="RU363051"/>
    </source>
</evidence>
<feature type="domain" description="Plant heme peroxidase family profile" evidence="8">
    <location>
        <begin position="1270"/>
        <end position="1438"/>
    </location>
</feature>
<keyword evidence="3" id="KW-0479">Metal-binding</keyword>
<organism evidence="9 10">
    <name type="scientific">Panaeolus cyanescens</name>
    <dbReference type="NCBI Taxonomy" id="181874"/>
    <lineage>
        <taxon>Eukaryota</taxon>
        <taxon>Fungi</taxon>
        <taxon>Dikarya</taxon>
        <taxon>Basidiomycota</taxon>
        <taxon>Agaricomycotina</taxon>
        <taxon>Agaricomycetes</taxon>
        <taxon>Agaricomycetidae</taxon>
        <taxon>Agaricales</taxon>
        <taxon>Agaricineae</taxon>
        <taxon>Galeropsidaceae</taxon>
        <taxon>Panaeolus</taxon>
    </lineage>
</organism>
<keyword evidence="4 7" id="KW-0560">Oxidoreductase</keyword>
<comment type="caution">
    <text evidence="9">The sequence shown here is derived from an EMBL/GenBank/DDBJ whole genome shotgun (WGS) entry which is preliminary data.</text>
</comment>
<dbReference type="GO" id="GO:0034599">
    <property type="term" value="P:cellular response to oxidative stress"/>
    <property type="evidence" value="ECO:0007669"/>
    <property type="project" value="InterPro"/>
</dbReference>
<keyword evidence="7" id="KW-0732">Signal</keyword>
<evidence type="ECO:0000256" key="6">
    <source>
        <dbReference type="RuleBase" id="RU004241"/>
    </source>
</evidence>
<dbReference type="PANTHER" id="PTHR31356">
    <property type="entry name" value="THYLAKOID LUMENAL 29 KDA PROTEIN, CHLOROPLASTIC-RELATED"/>
    <property type="match status" value="1"/>
</dbReference>
<evidence type="ECO:0000259" key="8">
    <source>
        <dbReference type="PROSITE" id="PS50873"/>
    </source>
</evidence>
<dbReference type="Proteomes" id="UP000284842">
    <property type="component" value="Unassembled WGS sequence"/>
</dbReference>
<dbReference type="InParanoid" id="A0A409WDJ8"/>
<accession>A0A409WDJ8</accession>
<keyword evidence="2" id="KW-0349">Heme</keyword>
<dbReference type="EC" id="1.11.1.-" evidence="7"/>
<feature type="signal peptide" evidence="7">
    <location>
        <begin position="1"/>
        <end position="29"/>
    </location>
</feature>
<feature type="domain" description="Plant heme peroxidase family profile" evidence="8">
    <location>
        <begin position="76"/>
        <end position="306"/>
    </location>
</feature>
<dbReference type="Gene3D" id="1.10.520.10">
    <property type="match status" value="3"/>
</dbReference>
<dbReference type="STRING" id="181874.A0A409WDJ8"/>
<dbReference type="GO" id="GO:0004601">
    <property type="term" value="F:peroxidase activity"/>
    <property type="evidence" value="ECO:0007669"/>
    <property type="project" value="UniProtKB-KW"/>
</dbReference>
<dbReference type="InterPro" id="IPR002016">
    <property type="entry name" value="Haem_peroxidase"/>
</dbReference>
<dbReference type="PROSITE" id="PS50873">
    <property type="entry name" value="PEROXIDASE_4"/>
    <property type="match status" value="3"/>
</dbReference>
<protein>
    <recommendedName>
        <fullName evidence="7">Peroxidase</fullName>
        <ecNumber evidence="7">1.11.1.-</ecNumber>
    </recommendedName>
</protein>
<dbReference type="GO" id="GO:0000302">
    <property type="term" value="P:response to reactive oxygen species"/>
    <property type="evidence" value="ECO:0007669"/>
    <property type="project" value="TreeGrafter"/>
</dbReference>
<dbReference type="SUPFAM" id="SSF48113">
    <property type="entry name" value="Heme-dependent peroxidases"/>
    <property type="match status" value="3"/>
</dbReference>
<evidence type="ECO:0000256" key="3">
    <source>
        <dbReference type="ARBA" id="ARBA00022723"/>
    </source>
</evidence>
<evidence type="ECO:0000256" key="1">
    <source>
        <dbReference type="ARBA" id="ARBA00022559"/>
    </source>
</evidence>
<evidence type="ECO:0000256" key="2">
    <source>
        <dbReference type="ARBA" id="ARBA00022617"/>
    </source>
</evidence>
<gene>
    <name evidence="9" type="ORF">CVT24_013073</name>
</gene>
<feature type="domain" description="Plant heme peroxidase family profile" evidence="8">
    <location>
        <begin position="728"/>
        <end position="896"/>
    </location>
</feature>
<feature type="chain" id="PRO_5018808988" description="Peroxidase" evidence="7">
    <location>
        <begin position="30"/>
        <end position="1820"/>
    </location>
</feature>
<keyword evidence="5" id="KW-0408">Iron</keyword>
<dbReference type="GO" id="GO:0020037">
    <property type="term" value="F:heme binding"/>
    <property type="evidence" value="ECO:0007669"/>
    <property type="project" value="UniProtKB-UniRule"/>
</dbReference>